<dbReference type="NCBIfam" id="NF033516">
    <property type="entry name" value="transpos_IS3"/>
    <property type="match status" value="1"/>
</dbReference>
<dbReference type="InterPro" id="IPR001584">
    <property type="entry name" value="Integrase_cat-core"/>
</dbReference>
<dbReference type="Pfam" id="PF13333">
    <property type="entry name" value="rve_2"/>
    <property type="match status" value="1"/>
</dbReference>
<dbReference type="SUPFAM" id="SSF53098">
    <property type="entry name" value="Ribonuclease H-like"/>
    <property type="match status" value="1"/>
</dbReference>
<dbReference type="PANTHER" id="PTHR46889:SF4">
    <property type="entry name" value="TRANSPOSASE INSO FOR INSERTION SEQUENCE ELEMENT IS911B-RELATED"/>
    <property type="match status" value="1"/>
</dbReference>
<dbReference type="InterPro" id="IPR050900">
    <property type="entry name" value="Transposase_IS3/IS150/IS904"/>
</dbReference>
<dbReference type="InterPro" id="IPR048020">
    <property type="entry name" value="Transpos_IS3"/>
</dbReference>
<feature type="domain" description="Integrase catalytic" evidence="2">
    <location>
        <begin position="140"/>
        <end position="302"/>
    </location>
</feature>
<comment type="caution">
    <text evidence="3">The sequence shown here is derived from an EMBL/GenBank/DDBJ whole genome shotgun (WGS) entry which is preliminary data.</text>
</comment>
<dbReference type="PANTHER" id="PTHR46889">
    <property type="entry name" value="TRANSPOSASE INSF FOR INSERTION SEQUENCE IS3B-RELATED"/>
    <property type="match status" value="1"/>
</dbReference>
<evidence type="ECO:0000259" key="2">
    <source>
        <dbReference type="PROSITE" id="PS50994"/>
    </source>
</evidence>
<proteinExistence type="predicted"/>
<gene>
    <name evidence="3" type="ORF">I4J41_12490</name>
</gene>
<organism evidence="3 4">
    <name type="scientific">Corynebacterium belfantii</name>
    <dbReference type="NCBI Taxonomy" id="2014537"/>
    <lineage>
        <taxon>Bacteria</taxon>
        <taxon>Bacillati</taxon>
        <taxon>Actinomycetota</taxon>
        <taxon>Actinomycetes</taxon>
        <taxon>Mycobacteriales</taxon>
        <taxon>Corynebacteriaceae</taxon>
        <taxon>Corynebacterium</taxon>
    </lineage>
</organism>
<comment type="function">
    <text evidence="1">Involved in the transposition of the insertion sequence.</text>
</comment>
<dbReference type="InterPro" id="IPR012337">
    <property type="entry name" value="RNaseH-like_sf"/>
</dbReference>
<reference evidence="3 4" key="1">
    <citation type="journal article" date="2020" name="J. Clin. Microbiol.">
        <title>Assessing the Genetic Diversity of Austrian Corynebacterium diphtheriae Clinical Isolates, 2011-2019.</title>
        <authorList>
            <person name="Schaeffer J."/>
            <person name="Huhulescu S."/>
            <person name="Stoeger A."/>
            <person name="Allerberger F."/>
            <person name="Ruppitsch W."/>
        </authorList>
    </citation>
    <scope>NUCLEOTIDE SEQUENCE [LARGE SCALE GENOMIC DNA]</scope>
    <source>
        <strain evidence="3 4">04-17</strain>
    </source>
</reference>
<dbReference type="InterPro" id="IPR036397">
    <property type="entry name" value="RNaseH_sf"/>
</dbReference>
<dbReference type="InterPro" id="IPR025948">
    <property type="entry name" value="HTH-like_dom"/>
</dbReference>
<protein>
    <submittedName>
        <fullName evidence="3">IS3 family transposase</fullName>
    </submittedName>
</protein>
<accession>A0ABS0LGV8</accession>
<dbReference type="Proteomes" id="UP000615580">
    <property type="component" value="Unassembled WGS sequence"/>
</dbReference>
<dbReference type="Gene3D" id="3.30.420.10">
    <property type="entry name" value="Ribonuclease H-like superfamily/Ribonuclease H"/>
    <property type="match status" value="1"/>
</dbReference>
<evidence type="ECO:0000313" key="4">
    <source>
        <dbReference type="Proteomes" id="UP000615580"/>
    </source>
</evidence>
<evidence type="ECO:0000313" key="3">
    <source>
        <dbReference type="EMBL" id="MBG9355337.1"/>
    </source>
</evidence>
<dbReference type="EMBL" id="JADQUG010000080">
    <property type="protein sequence ID" value="MBG9355337.1"/>
    <property type="molecule type" value="Genomic_DNA"/>
</dbReference>
<dbReference type="PROSITE" id="PS50994">
    <property type="entry name" value="INTEGRASE"/>
    <property type="match status" value="1"/>
</dbReference>
<dbReference type="Pfam" id="PF00665">
    <property type="entry name" value="rve"/>
    <property type="match status" value="1"/>
</dbReference>
<name>A0ABS0LGV8_9CORY</name>
<dbReference type="Pfam" id="PF13276">
    <property type="entry name" value="HTH_21"/>
    <property type="match status" value="1"/>
</dbReference>
<sequence>MEITYPILIGWATFRPLLLGYFSTVVNITFKSDHRLDDLITVSGLSRSTFFEHQRRLNEPNKYAHLKKLITKIFSNSNATYGYRRVWRALRNQNKIVNKKLVRKLMRQLGLVSKIRRKKYNSYRGTTSHIADNVLDRNFEQSAPNKAWVSDVTEFRVAGTKVYLSPIMDLFDRTILAHTLSTSPNTQFTSSSLADAIALFSPGEGLIVHTDQGFQYQHASCRDLMTSIGGVQSMSRKGNCYDNKVMEIFFGHLKSEMYHGVSFSSVEEFCHAVDDYILWYNTTRLQEQFKGLAPMQYRNQALAKTQTTEN</sequence>
<evidence type="ECO:0000256" key="1">
    <source>
        <dbReference type="ARBA" id="ARBA00002286"/>
    </source>
</evidence>
<keyword evidence="4" id="KW-1185">Reference proteome</keyword>